<comment type="caution">
    <text evidence="2">The sequence shown here is derived from an EMBL/GenBank/DDBJ whole genome shotgun (WGS) entry which is preliminary data.</text>
</comment>
<organism evidence="2 3">
    <name type="scientific">Giardia muris</name>
    <dbReference type="NCBI Taxonomy" id="5742"/>
    <lineage>
        <taxon>Eukaryota</taxon>
        <taxon>Metamonada</taxon>
        <taxon>Diplomonadida</taxon>
        <taxon>Hexamitidae</taxon>
        <taxon>Giardiinae</taxon>
        <taxon>Giardia</taxon>
    </lineage>
</organism>
<gene>
    <name evidence="2" type="ORF">GMRT_10815</name>
</gene>
<dbReference type="OrthoDB" id="10351413at2759"/>
<evidence type="ECO:0000313" key="2">
    <source>
        <dbReference type="EMBL" id="TNJ27512.1"/>
    </source>
</evidence>
<protein>
    <submittedName>
        <fullName evidence="2">Uncharacterized protein</fullName>
    </submittedName>
</protein>
<name>A0A4Z1SNX4_GIAMU</name>
<accession>A0A4Z1SNX4</accession>
<sequence>MGDRRLFASAAGPLRPQGSRPGVLYQSPTRRAQTSFTRDRDWAWPGLELPLIVNSYEGGRQPTQISYPQRAQTSHAQFASPARTPRNPLVTSGYASPTRSPQRPPQPSNLHQSPRLPDYFSMLSRALQGSSESVRTRSHIQSQNQGTTHTYVPMPIPVPTQVRPRESEAIPRPRAPPRPVREDVELIPEASESQAYPRGRFERCPEETEINDPSCISFAY</sequence>
<feature type="region of interest" description="Disordered" evidence="1">
    <location>
        <begin position="60"/>
        <end position="208"/>
    </location>
</feature>
<feature type="compositionally biased region" description="Polar residues" evidence="1">
    <location>
        <begin position="61"/>
        <end position="77"/>
    </location>
</feature>
<feature type="compositionally biased region" description="Polar residues" evidence="1">
    <location>
        <begin position="127"/>
        <end position="150"/>
    </location>
</feature>
<dbReference type="EMBL" id="VDLU01000003">
    <property type="protein sequence ID" value="TNJ27512.1"/>
    <property type="molecule type" value="Genomic_DNA"/>
</dbReference>
<feature type="compositionally biased region" description="Polar residues" evidence="1">
    <location>
        <begin position="26"/>
        <end position="36"/>
    </location>
</feature>
<keyword evidence="3" id="KW-1185">Reference proteome</keyword>
<dbReference type="Proteomes" id="UP000315496">
    <property type="component" value="Chromosome 3"/>
</dbReference>
<evidence type="ECO:0000313" key="3">
    <source>
        <dbReference type="Proteomes" id="UP000315496"/>
    </source>
</evidence>
<dbReference type="VEuPathDB" id="GiardiaDB:GMRT_10815"/>
<evidence type="ECO:0000256" key="1">
    <source>
        <dbReference type="SAM" id="MobiDB-lite"/>
    </source>
</evidence>
<feature type="region of interest" description="Disordered" evidence="1">
    <location>
        <begin position="1"/>
        <end position="39"/>
    </location>
</feature>
<proteinExistence type="predicted"/>
<dbReference type="AlphaFoldDB" id="A0A4Z1SNX4"/>
<reference evidence="2 3" key="1">
    <citation type="submission" date="2019-05" db="EMBL/GenBank/DDBJ databases">
        <title>The compact genome of Giardia muris reveals important steps in the evolution of intestinal protozoan parasites.</title>
        <authorList>
            <person name="Xu F."/>
            <person name="Jimenez-Gonzalez A."/>
            <person name="Einarsson E."/>
            <person name="Astvaldsson A."/>
            <person name="Peirasmaki D."/>
            <person name="Eckmann L."/>
            <person name="Andersson J.O."/>
            <person name="Svard S.G."/>
            <person name="Jerlstrom-Hultqvist J."/>
        </authorList>
    </citation>
    <scope>NUCLEOTIDE SEQUENCE [LARGE SCALE GENOMIC DNA]</scope>
    <source>
        <strain evidence="2 3">Roberts-Thomson</strain>
    </source>
</reference>